<dbReference type="AlphaFoldDB" id="A0A0K2SVR6"/>
<keyword evidence="2" id="KW-0472">Membrane</keyword>
<feature type="region of interest" description="Disordered" evidence="1">
    <location>
        <begin position="1"/>
        <end position="20"/>
    </location>
</feature>
<feature type="region of interest" description="Disordered" evidence="1">
    <location>
        <begin position="31"/>
        <end position="68"/>
    </location>
</feature>
<name>A0A0K2SVR6_LEPSM</name>
<proteinExistence type="predicted"/>
<accession>A0A0K2SVR6</accession>
<feature type="compositionally biased region" description="Low complexity" evidence="1">
    <location>
        <begin position="106"/>
        <end position="115"/>
    </location>
</feature>
<keyword evidence="2" id="KW-0812">Transmembrane</keyword>
<feature type="compositionally biased region" description="Low complexity" evidence="1">
    <location>
        <begin position="225"/>
        <end position="241"/>
    </location>
</feature>
<reference evidence="3" key="1">
    <citation type="submission" date="2014-05" db="EMBL/GenBank/DDBJ databases">
        <authorList>
            <person name="Chronopoulou M."/>
        </authorList>
    </citation>
    <scope>NUCLEOTIDE SEQUENCE</scope>
    <source>
        <tissue evidence="3">Whole organism</tissue>
    </source>
</reference>
<feature type="transmembrane region" description="Helical" evidence="2">
    <location>
        <begin position="163"/>
        <end position="196"/>
    </location>
</feature>
<feature type="compositionally biased region" description="Polar residues" evidence="1">
    <location>
        <begin position="49"/>
        <end position="63"/>
    </location>
</feature>
<sequence>MERKSSFEERSSRPRPEILARRSMSICSANILSPMPIPSSPIKNEINDSKSSNKTLSNGNAQIQRRKFGIRSKTVMDCHSYMENKQSVPPKAKRSSSVKDCRMTHSRSSGRSSPRTPQKSPSDQSMGSKTWDTTEKVLGVHTVLGTAGLTSTSLITIPSLGGGIVGGCAAAALGVATAASFVTGVGVIAGLGVAGVQYAKAKHKKVEEEKEEETNQRSLSTSSFSDQDNGDSSCSSSLSED</sequence>
<evidence type="ECO:0000256" key="1">
    <source>
        <dbReference type="SAM" id="MobiDB-lite"/>
    </source>
</evidence>
<keyword evidence="2" id="KW-1133">Transmembrane helix</keyword>
<organism evidence="3">
    <name type="scientific">Lepeophtheirus salmonis</name>
    <name type="common">Salmon louse</name>
    <name type="synonym">Caligus salmonis</name>
    <dbReference type="NCBI Taxonomy" id="72036"/>
    <lineage>
        <taxon>Eukaryota</taxon>
        <taxon>Metazoa</taxon>
        <taxon>Ecdysozoa</taxon>
        <taxon>Arthropoda</taxon>
        <taxon>Crustacea</taxon>
        <taxon>Multicrustacea</taxon>
        <taxon>Hexanauplia</taxon>
        <taxon>Copepoda</taxon>
        <taxon>Siphonostomatoida</taxon>
        <taxon>Caligidae</taxon>
        <taxon>Lepeophtheirus</taxon>
    </lineage>
</organism>
<evidence type="ECO:0000313" key="3">
    <source>
        <dbReference type="EMBL" id="CDW17590.1"/>
    </source>
</evidence>
<feature type="compositionally biased region" description="Polar residues" evidence="1">
    <location>
        <begin position="116"/>
        <end position="131"/>
    </location>
</feature>
<dbReference type="EMBL" id="HACA01000229">
    <property type="protein sequence ID" value="CDW17590.1"/>
    <property type="molecule type" value="Transcribed_RNA"/>
</dbReference>
<feature type="region of interest" description="Disordered" evidence="1">
    <location>
        <begin position="83"/>
        <end position="133"/>
    </location>
</feature>
<protein>
    <submittedName>
        <fullName evidence="3">Uncharacterized protein</fullName>
    </submittedName>
</protein>
<feature type="transmembrane region" description="Helical" evidence="2">
    <location>
        <begin position="137"/>
        <end position="157"/>
    </location>
</feature>
<feature type="region of interest" description="Disordered" evidence="1">
    <location>
        <begin position="202"/>
        <end position="241"/>
    </location>
</feature>
<evidence type="ECO:0000256" key="2">
    <source>
        <dbReference type="SAM" id="Phobius"/>
    </source>
</evidence>